<gene>
    <name evidence="2" type="ORF">K457DRAFT_19869</name>
</gene>
<name>A0A197JWM9_9FUNG</name>
<evidence type="ECO:0000256" key="1">
    <source>
        <dbReference type="SAM" id="MobiDB-lite"/>
    </source>
</evidence>
<accession>A0A197JWM9</accession>
<proteinExistence type="predicted"/>
<feature type="region of interest" description="Disordered" evidence="1">
    <location>
        <begin position="230"/>
        <end position="283"/>
    </location>
</feature>
<evidence type="ECO:0000313" key="2">
    <source>
        <dbReference type="EMBL" id="OAQ28689.1"/>
    </source>
</evidence>
<feature type="region of interest" description="Disordered" evidence="1">
    <location>
        <begin position="1"/>
        <end position="24"/>
    </location>
</feature>
<feature type="compositionally biased region" description="Low complexity" evidence="1">
    <location>
        <begin position="245"/>
        <end position="260"/>
    </location>
</feature>
<dbReference type="Proteomes" id="UP000078512">
    <property type="component" value="Unassembled WGS sequence"/>
</dbReference>
<protein>
    <submittedName>
        <fullName evidence="2">Uncharacterized protein</fullName>
    </submittedName>
</protein>
<organism evidence="2 3">
    <name type="scientific">Linnemannia elongata AG-77</name>
    <dbReference type="NCBI Taxonomy" id="1314771"/>
    <lineage>
        <taxon>Eukaryota</taxon>
        <taxon>Fungi</taxon>
        <taxon>Fungi incertae sedis</taxon>
        <taxon>Mucoromycota</taxon>
        <taxon>Mortierellomycotina</taxon>
        <taxon>Mortierellomycetes</taxon>
        <taxon>Mortierellales</taxon>
        <taxon>Mortierellaceae</taxon>
        <taxon>Linnemannia</taxon>
    </lineage>
</organism>
<evidence type="ECO:0000313" key="3">
    <source>
        <dbReference type="Proteomes" id="UP000078512"/>
    </source>
</evidence>
<keyword evidence="3" id="KW-1185">Reference proteome</keyword>
<dbReference type="EMBL" id="KV442046">
    <property type="protein sequence ID" value="OAQ28689.1"/>
    <property type="molecule type" value="Genomic_DNA"/>
</dbReference>
<reference evidence="2 3" key="1">
    <citation type="submission" date="2016-05" db="EMBL/GenBank/DDBJ databases">
        <title>Genome sequencing reveals origins of a unique bacterial endosymbiosis in the earliest lineages of terrestrial Fungi.</title>
        <authorList>
            <consortium name="DOE Joint Genome Institute"/>
            <person name="Uehling J."/>
            <person name="Gryganskyi A."/>
            <person name="Hameed K."/>
            <person name="Tschaplinski T."/>
            <person name="Misztal P."/>
            <person name="Wu S."/>
            <person name="Desiro A."/>
            <person name="Vande Pol N."/>
            <person name="Du Z.-Y."/>
            <person name="Zienkiewicz A."/>
            <person name="Zienkiewicz K."/>
            <person name="Morin E."/>
            <person name="Tisserant E."/>
            <person name="Splivallo R."/>
            <person name="Hainaut M."/>
            <person name="Henrissat B."/>
            <person name="Ohm R."/>
            <person name="Kuo A."/>
            <person name="Yan J."/>
            <person name="Lipzen A."/>
            <person name="Nolan M."/>
            <person name="Labutti K."/>
            <person name="Barry K."/>
            <person name="Goldstein A."/>
            <person name="Labbe J."/>
            <person name="Schadt C."/>
            <person name="Tuskan G."/>
            <person name="Grigoriev I."/>
            <person name="Martin F."/>
            <person name="Vilgalys R."/>
            <person name="Bonito G."/>
        </authorList>
    </citation>
    <scope>NUCLEOTIDE SEQUENCE [LARGE SCALE GENOMIC DNA]</scope>
    <source>
        <strain evidence="2 3">AG-77</strain>
    </source>
</reference>
<feature type="compositionally biased region" description="Polar residues" evidence="1">
    <location>
        <begin position="261"/>
        <end position="270"/>
    </location>
</feature>
<dbReference type="AlphaFoldDB" id="A0A197JWM9"/>
<sequence>MTRHKLRFERPRTTSRQLDAPTTTDNPQLLQILSISSVTQILPLPETFYSRTISKQSSTTFFMSSPIPSCRLSSEDPTLKCALVIINGRLVRAKASSPPESSSISPSMELSMASLQPVLPNATDESTSTSTQTPASRTITTATVITKDPVYGLKDTAMDNYAHVDKPEHIRALTFTMVLRRHHEQQTDSNFSSANFFTADSGTAIAIVSASREPFLISKTLHQKPTRTAPLQLNSQQPQAHQDDQATSTTTSDDTLPTSQNPSRRTQSPRAPQESAPGAAKDFAKTMANASLGANMRCSILARYFELSPPG</sequence>
<feature type="compositionally biased region" description="Polar residues" evidence="1">
    <location>
        <begin position="14"/>
        <end position="24"/>
    </location>
</feature>
<feature type="compositionally biased region" description="Polar residues" evidence="1">
    <location>
        <begin position="230"/>
        <end position="240"/>
    </location>
</feature>